<proteinExistence type="predicted"/>
<protein>
    <submittedName>
        <fullName evidence="1">Uncharacterized protein</fullName>
    </submittedName>
</protein>
<keyword evidence="2" id="KW-1185">Reference proteome</keyword>
<reference evidence="1" key="1">
    <citation type="submission" date="2021-03" db="EMBL/GenBank/DDBJ databases">
        <authorList>
            <person name="Tran Van P."/>
        </authorList>
    </citation>
    <scope>NUCLEOTIDE SEQUENCE</scope>
</reference>
<dbReference type="Proteomes" id="UP001153148">
    <property type="component" value="Unassembled WGS sequence"/>
</dbReference>
<dbReference type="EMBL" id="CAJPIN010006736">
    <property type="protein sequence ID" value="CAG2058170.1"/>
    <property type="molecule type" value="Genomic_DNA"/>
</dbReference>
<evidence type="ECO:0000313" key="2">
    <source>
        <dbReference type="Proteomes" id="UP001153148"/>
    </source>
</evidence>
<name>A0ABN7NYE5_TIMPD</name>
<accession>A0ABN7NYE5</accession>
<gene>
    <name evidence="1" type="ORF">TPAB3V08_LOCUS5144</name>
</gene>
<evidence type="ECO:0000313" key="1">
    <source>
        <dbReference type="EMBL" id="CAG2058170.1"/>
    </source>
</evidence>
<organism evidence="1 2">
    <name type="scientific">Timema podura</name>
    <name type="common">Walking stick</name>
    <dbReference type="NCBI Taxonomy" id="61482"/>
    <lineage>
        <taxon>Eukaryota</taxon>
        <taxon>Metazoa</taxon>
        <taxon>Ecdysozoa</taxon>
        <taxon>Arthropoda</taxon>
        <taxon>Hexapoda</taxon>
        <taxon>Insecta</taxon>
        <taxon>Pterygota</taxon>
        <taxon>Neoptera</taxon>
        <taxon>Polyneoptera</taxon>
        <taxon>Phasmatodea</taxon>
        <taxon>Timematodea</taxon>
        <taxon>Timematoidea</taxon>
        <taxon>Timematidae</taxon>
        <taxon>Timema</taxon>
    </lineage>
</organism>
<sequence>MSPPDWVSDPSYRVIHSVIGHWVLPSELRSKGNLTAEEADEDVNSLETTTHKKWRALATIVDRIIGEWVKVGMGWGVEIEKNPTKRVCADGQWNVKVSNDQHDVAHYKLPNDGVKKEH</sequence>
<comment type="caution">
    <text evidence="1">The sequence shown here is derived from an EMBL/GenBank/DDBJ whole genome shotgun (WGS) entry which is preliminary data.</text>
</comment>